<accession>A0A1F6CZZ5</accession>
<evidence type="ECO:0000259" key="2">
    <source>
        <dbReference type="PROSITE" id="PS50164"/>
    </source>
</evidence>
<feature type="domain" description="GIY-YIG" evidence="2">
    <location>
        <begin position="1"/>
        <end position="78"/>
    </location>
</feature>
<sequence length="89" mass="10415">MYYVYLLQSKKDGSLYVGYSNDLKRRFEEHNNGLSVSTKFKAPFELIYYESYRARSDAKIREHMLKKHAQAYTALKQRITASLTKPISG</sequence>
<evidence type="ECO:0000313" key="4">
    <source>
        <dbReference type="Proteomes" id="UP000177659"/>
    </source>
</evidence>
<gene>
    <name evidence="3" type="ORF">A3D62_00385</name>
</gene>
<dbReference type="InterPro" id="IPR035901">
    <property type="entry name" value="GIY-YIG_endonuc_sf"/>
</dbReference>
<dbReference type="AlphaFoldDB" id="A0A1F6CZZ5"/>
<dbReference type="Pfam" id="PF01541">
    <property type="entry name" value="GIY-YIG"/>
    <property type="match status" value="1"/>
</dbReference>
<dbReference type="InterPro" id="IPR000305">
    <property type="entry name" value="GIY-YIG_endonuc"/>
</dbReference>
<dbReference type="PANTHER" id="PTHR34477:SF1">
    <property type="entry name" value="UPF0213 PROTEIN YHBQ"/>
    <property type="match status" value="1"/>
</dbReference>
<evidence type="ECO:0000313" key="3">
    <source>
        <dbReference type="EMBL" id="OGG54764.1"/>
    </source>
</evidence>
<name>A0A1F6CZZ5_9BACT</name>
<dbReference type="SMART" id="SM00465">
    <property type="entry name" value="GIYc"/>
    <property type="match status" value="1"/>
</dbReference>
<dbReference type="PANTHER" id="PTHR34477">
    <property type="entry name" value="UPF0213 PROTEIN YHBQ"/>
    <property type="match status" value="1"/>
</dbReference>
<comment type="caution">
    <text evidence="3">The sequence shown here is derived from an EMBL/GenBank/DDBJ whole genome shotgun (WGS) entry which is preliminary data.</text>
</comment>
<dbReference type="Proteomes" id="UP000177659">
    <property type="component" value="Unassembled WGS sequence"/>
</dbReference>
<dbReference type="InterPro" id="IPR050190">
    <property type="entry name" value="UPF0213_domain"/>
</dbReference>
<dbReference type="CDD" id="cd10449">
    <property type="entry name" value="GIY-YIG_SLX1_like"/>
    <property type="match status" value="1"/>
</dbReference>
<organism evidence="3 4">
    <name type="scientific">Candidatus Kaiserbacteria bacterium RIFCSPHIGHO2_02_FULL_49_11</name>
    <dbReference type="NCBI Taxonomy" id="1798489"/>
    <lineage>
        <taxon>Bacteria</taxon>
        <taxon>Candidatus Kaiseribacteriota</taxon>
    </lineage>
</organism>
<proteinExistence type="inferred from homology"/>
<protein>
    <recommendedName>
        <fullName evidence="2">GIY-YIG domain-containing protein</fullName>
    </recommendedName>
</protein>
<dbReference type="EMBL" id="MFLC01000032">
    <property type="protein sequence ID" value="OGG54764.1"/>
    <property type="molecule type" value="Genomic_DNA"/>
</dbReference>
<dbReference type="SUPFAM" id="SSF82771">
    <property type="entry name" value="GIY-YIG endonuclease"/>
    <property type="match status" value="1"/>
</dbReference>
<dbReference type="PROSITE" id="PS50164">
    <property type="entry name" value="GIY_YIG"/>
    <property type="match status" value="1"/>
</dbReference>
<dbReference type="Gene3D" id="3.40.1440.10">
    <property type="entry name" value="GIY-YIG endonuclease"/>
    <property type="match status" value="1"/>
</dbReference>
<reference evidence="3 4" key="1">
    <citation type="journal article" date="2016" name="Nat. Commun.">
        <title>Thousands of microbial genomes shed light on interconnected biogeochemical processes in an aquifer system.</title>
        <authorList>
            <person name="Anantharaman K."/>
            <person name="Brown C.T."/>
            <person name="Hug L.A."/>
            <person name="Sharon I."/>
            <person name="Castelle C.J."/>
            <person name="Probst A.J."/>
            <person name="Thomas B.C."/>
            <person name="Singh A."/>
            <person name="Wilkins M.J."/>
            <person name="Karaoz U."/>
            <person name="Brodie E.L."/>
            <person name="Williams K.H."/>
            <person name="Hubbard S.S."/>
            <person name="Banfield J.F."/>
        </authorList>
    </citation>
    <scope>NUCLEOTIDE SEQUENCE [LARGE SCALE GENOMIC DNA]</scope>
</reference>
<evidence type="ECO:0000256" key="1">
    <source>
        <dbReference type="ARBA" id="ARBA00007435"/>
    </source>
</evidence>
<comment type="similarity">
    <text evidence="1">Belongs to the UPF0213 family.</text>
</comment>